<sequence length="117" mass="13140">MAPRKVKGSDSDGIRKLLERELGSDSEVSDIFSDERSIDESISDSEATSAEEESGESDNELIVPPPAKKQSRITPSDWKWVKSENNPVVYQFSGDVVCLMRLKINMNINLLLNSKYF</sequence>
<keyword evidence="3" id="KW-1185">Reference proteome</keyword>
<feature type="compositionally biased region" description="Acidic residues" evidence="1">
    <location>
        <begin position="49"/>
        <end position="59"/>
    </location>
</feature>
<evidence type="ECO:0000256" key="1">
    <source>
        <dbReference type="SAM" id="MobiDB-lite"/>
    </source>
</evidence>
<dbReference type="Proteomes" id="UP001233999">
    <property type="component" value="Unassembled WGS sequence"/>
</dbReference>
<accession>A0AAD8A8M8</accession>
<reference evidence="2" key="2">
    <citation type="submission" date="2023-05" db="EMBL/GenBank/DDBJ databases">
        <authorList>
            <person name="Fouks B."/>
        </authorList>
    </citation>
    <scope>NUCLEOTIDE SEQUENCE</scope>
    <source>
        <strain evidence="2">Stay&amp;Tobe</strain>
        <tissue evidence="2">Testes</tissue>
    </source>
</reference>
<evidence type="ECO:0000313" key="3">
    <source>
        <dbReference type="Proteomes" id="UP001233999"/>
    </source>
</evidence>
<organism evidence="2 3">
    <name type="scientific">Diploptera punctata</name>
    <name type="common">Pacific beetle cockroach</name>
    <dbReference type="NCBI Taxonomy" id="6984"/>
    <lineage>
        <taxon>Eukaryota</taxon>
        <taxon>Metazoa</taxon>
        <taxon>Ecdysozoa</taxon>
        <taxon>Arthropoda</taxon>
        <taxon>Hexapoda</taxon>
        <taxon>Insecta</taxon>
        <taxon>Pterygota</taxon>
        <taxon>Neoptera</taxon>
        <taxon>Polyneoptera</taxon>
        <taxon>Dictyoptera</taxon>
        <taxon>Blattodea</taxon>
        <taxon>Blaberoidea</taxon>
        <taxon>Blaberidae</taxon>
        <taxon>Diplopterinae</taxon>
        <taxon>Diploptera</taxon>
    </lineage>
</organism>
<evidence type="ECO:0000313" key="2">
    <source>
        <dbReference type="EMBL" id="KAJ9594091.1"/>
    </source>
</evidence>
<reference evidence="2" key="1">
    <citation type="journal article" date="2023" name="IScience">
        <title>Live-bearing cockroach genome reveals convergent evolutionary mechanisms linked to viviparity in insects and beyond.</title>
        <authorList>
            <person name="Fouks B."/>
            <person name="Harrison M.C."/>
            <person name="Mikhailova A.A."/>
            <person name="Marchal E."/>
            <person name="English S."/>
            <person name="Carruthers M."/>
            <person name="Jennings E.C."/>
            <person name="Chiamaka E.L."/>
            <person name="Frigard R.A."/>
            <person name="Pippel M."/>
            <person name="Attardo G.M."/>
            <person name="Benoit J.B."/>
            <person name="Bornberg-Bauer E."/>
            <person name="Tobe S.S."/>
        </authorList>
    </citation>
    <scope>NUCLEOTIDE SEQUENCE</scope>
    <source>
        <strain evidence="2">Stay&amp;Tobe</strain>
    </source>
</reference>
<proteinExistence type="predicted"/>
<feature type="region of interest" description="Disordered" evidence="1">
    <location>
        <begin position="22"/>
        <end position="73"/>
    </location>
</feature>
<name>A0AAD8A8M8_DIPPU</name>
<comment type="caution">
    <text evidence="2">The sequence shown here is derived from an EMBL/GenBank/DDBJ whole genome shotgun (WGS) entry which is preliminary data.</text>
</comment>
<dbReference type="EMBL" id="JASPKZ010003071">
    <property type="protein sequence ID" value="KAJ9594091.1"/>
    <property type="molecule type" value="Genomic_DNA"/>
</dbReference>
<gene>
    <name evidence="2" type="ORF">L9F63_014482</name>
</gene>
<dbReference type="AlphaFoldDB" id="A0AAD8A8M8"/>
<protein>
    <submittedName>
        <fullName evidence="2">Uncharacterized protein</fullName>
    </submittedName>
</protein>